<dbReference type="InterPro" id="IPR029001">
    <property type="entry name" value="ITPase-like_fam"/>
</dbReference>
<keyword evidence="2 3" id="KW-0378">Hydrolase</keyword>
<keyword evidence="5" id="KW-1185">Reference proteome</keyword>
<evidence type="ECO:0000256" key="1">
    <source>
        <dbReference type="ARBA" id="ARBA00001968"/>
    </source>
</evidence>
<dbReference type="Proteomes" id="UP000515856">
    <property type="component" value="Chromosome"/>
</dbReference>
<comment type="catalytic activity">
    <reaction evidence="3">
        <text>UTP + H2O = UMP + diphosphate + H(+)</text>
        <dbReference type="Rhea" id="RHEA:29395"/>
        <dbReference type="ChEBI" id="CHEBI:15377"/>
        <dbReference type="ChEBI" id="CHEBI:15378"/>
        <dbReference type="ChEBI" id="CHEBI:33019"/>
        <dbReference type="ChEBI" id="CHEBI:46398"/>
        <dbReference type="ChEBI" id="CHEBI:57865"/>
        <dbReference type="EC" id="3.6.1.9"/>
    </reaction>
</comment>
<dbReference type="AlphaFoldDB" id="A0A7G9GU10"/>
<reference evidence="4 5" key="1">
    <citation type="submission" date="2020-08" db="EMBL/GenBank/DDBJ databases">
        <authorList>
            <person name="Liu C."/>
            <person name="Sun Q."/>
        </authorList>
    </citation>
    <scope>NUCLEOTIDE SEQUENCE [LARGE SCALE GENOMIC DNA]</scope>
    <source>
        <strain evidence="4 5">NSJ-61</strain>
    </source>
</reference>
<feature type="active site" description="Proton acceptor" evidence="3">
    <location>
        <position position="71"/>
    </location>
</feature>
<gene>
    <name evidence="4" type="primary">maf</name>
    <name evidence="4" type="ORF">H9Q80_10630</name>
</gene>
<comment type="subcellular location">
    <subcellularLocation>
        <location evidence="3">Cytoplasm</location>
    </subcellularLocation>
</comment>
<keyword evidence="3" id="KW-0963">Cytoplasm</keyword>
<proteinExistence type="inferred from homology"/>
<dbReference type="PANTHER" id="PTHR43213:SF5">
    <property type="entry name" value="BIFUNCTIONAL DTTP_UTP PYROPHOSPHATASE_METHYLTRANSFERASE PROTEIN-RELATED"/>
    <property type="match status" value="1"/>
</dbReference>
<dbReference type="PIRSF" id="PIRSF006305">
    <property type="entry name" value="Maf"/>
    <property type="match status" value="1"/>
</dbReference>
<comment type="function">
    <text evidence="3">Nucleoside triphosphate pyrophosphatase that hydrolyzes dTTP and UTP. May have a dual role in cell division arrest and in preventing the incorporation of modified nucleotides into cellular nucleic acids.</text>
</comment>
<organism evidence="4 5">
    <name type="scientific">[Eubacterium] hominis</name>
    <dbReference type="NCBI Taxonomy" id="2764325"/>
    <lineage>
        <taxon>Bacteria</taxon>
        <taxon>Bacillati</taxon>
        <taxon>Bacillota</taxon>
        <taxon>Erysipelotrichia</taxon>
        <taxon>Erysipelotrichales</taxon>
        <taxon>Erysipelotrichaceae</taxon>
        <taxon>Amedibacillus</taxon>
    </lineage>
</organism>
<feature type="site" description="Important for substrate specificity" evidence="3">
    <location>
        <position position="14"/>
    </location>
</feature>
<name>A0A7G9GU10_9FIRM</name>
<dbReference type="SUPFAM" id="SSF52972">
    <property type="entry name" value="ITPase-like"/>
    <property type="match status" value="1"/>
</dbReference>
<dbReference type="EC" id="3.6.1.9" evidence="3"/>
<evidence type="ECO:0000313" key="4">
    <source>
        <dbReference type="EMBL" id="QNM14292.1"/>
    </source>
</evidence>
<comment type="similarity">
    <text evidence="3">Belongs to the Maf family. YhdE subfamily.</text>
</comment>
<dbReference type="GO" id="GO:0047429">
    <property type="term" value="F:nucleoside triphosphate diphosphatase activity"/>
    <property type="evidence" value="ECO:0007669"/>
    <property type="project" value="UniProtKB-EC"/>
</dbReference>
<dbReference type="InterPro" id="IPR003697">
    <property type="entry name" value="Maf-like"/>
</dbReference>
<comment type="caution">
    <text evidence="3">Lacks conserved residue(s) required for the propagation of feature annotation.</text>
</comment>
<feature type="site" description="Important for substrate specificity" evidence="3">
    <location>
        <position position="72"/>
    </location>
</feature>
<dbReference type="GO" id="GO:0005737">
    <property type="term" value="C:cytoplasm"/>
    <property type="evidence" value="ECO:0007669"/>
    <property type="project" value="UniProtKB-SubCell"/>
</dbReference>
<dbReference type="HAMAP" id="MF_00528">
    <property type="entry name" value="Maf"/>
    <property type="match status" value="1"/>
</dbReference>
<dbReference type="PANTHER" id="PTHR43213">
    <property type="entry name" value="BIFUNCTIONAL DTTP/UTP PYROPHOSPHATASE/METHYLTRANSFERASE PROTEIN-RELATED"/>
    <property type="match status" value="1"/>
</dbReference>
<dbReference type="NCBIfam" id="TIGR00172">
    <property type="entry name" value="maf"/>
    <property type="match status" value="1"/>
</dbReference>
<evidence type="ECO:0000256" key="3">
    <source>
        <dbReference type="HAMAP-Rule" id="MF_00528"/>
    </source>
</evidence>
<dbReference type="KEGG" id="ehn:H9Q80_10630"/>
<comment type="catalytic activity">
    <reaction evidence="3">
        <text>dTTP + H2O = dTMP + diphosphate + H(+)</text>
        <dbReference type="Rhea" id="RHEA:28534"/>
        <dbReference type="ChEBI" id="CHEBI:15377"/>
        <dbReference type="ChEBI" id="CHEBI:15378"/>
        <dbReference type="ChEBI" id="CHEBI:33019"/>
        <dbReference type="ChEBI" id="CHEBI:37568"/>
        <dbReference type="ChEBI" id="CHEBI:63528"/>
        <dbReference type="EC" id="3.6.1.9"/>
    </reaction>
</comment>
<sequence>MNYHNLILASKSPRRKELMQDCGFAFRSISCDCDEVFDKDIPVEKAIEKIAYQKAKTVWDAFPDQLVLGCDTMVILDGEPLGKPKNREDASRMLKQLSGSTHRVISGVAILGKDVHIVFHDITEVTFYNIEEDDLQQYLDSDEPYDKAGAYGIQGKGKLFVKEIHGDYYNVMGLPIAKVYRELKKLLKNQ</sequence>
<dbReference type="GO" id="GO:0009117">
    <property type="term" value="P:nucleotide metabolic process"/>
    <property type="evidence" value="ECO:0007669"/>
    <property type="project" value="UniProtKB-KW"/>
</dbReference>
<dbReference type="EMBL" id="CP060636">
    <property type="protein sequence ID" value="QNM14292.1"/>
    <property type="molecule type" value="Genomic_DNA"/>
</dbReference>
<comment type="cofactor">
    <cofactor evidence="1 3">
        <name>a divalent metal cation</name>
        <dbReference type="ChEBI" id="CHEBI:60240"/>
    </cofactor>
</comment>
<dbReference type="Pfam" id="PF02545">
    <property type="entry name" value="Maf"/>
    <property type="match status" value="1"/>
</dbReference>
<dbReference type="CDD" id="cd00555">
    <property type="entry name" value="Maf"/>
    <property type="match status" value="1"/>
</dbReference>
<dbReference type="Gene3D" id="3.90.950.10">
    <property type="match status" value="1"/>
</dbReference>
<feature type="site" description="Important for substrate specificity" evidence="3">
    <location>
        <position position="154"/>
    </location>
</feature>
<dbReference type="RefSeq" id="WP_117454483.1">
    <property type="nucleotide sequence ID" value="NZ_JAQEBD010000033.1"/>
</dbReference>
<keyword evidence="3" id="KW-0546">Nucleotide metabolism</keyword>
<accession>A0A7G9GU10</accession>
<evidence type="ECO:0000313" key="5">
    <source>
        <dbReference type="Proteomes" id="UP000515856"/>
    </source>
</evidence>
<protein>
    <recommendedName>
        <fullName evidence="3">dTTP/UTP pyrophosphatase</fullName>
        <shortName evidence="3">dTTPase/UTPase</shortName>
        <ecNumber evidence="3">3.6.1.9</ecNumber>
    </recommendedName>
    <alternativeName>
        <fullName evidence="3">Nucleoside triphosphate pyrophosphatase</fullName>
    </alternativeName>
    <alternativeName>
        <fullName evidence="3">Nucleotide pyrophosphatase</fullName>
        <shortName evidence="3">Nucleotide PPase</shortName>
    </alternativeName>
</protein>
<evidence type="ECO:0000256" key="2">
    <source>
        <dbReference type="ARBA" id="ARBA00022801"/>
    </source>
</evidence>